<dbReference type="Gene3D" id="3.30.700.10">
    <property type="entry name" value="Glycoprotein, Type 4 Pilin"/>
    <property type="match status" value="1"/>
</dbReference>
<dbReference type="NCBIfam" id="TIGR02532">
    <property type="entry name" value="IV_pilin_GFxxxE"/>
    <property type="match status" value="1"/>
</dbReference>
<dbReference type="Pfam" id="PF07963">
    <property type="entry name" value="N_methyl"/>
    <property type="match status" value="1"/>
</dbReference>
<gene>
    <name evidence="2" type="ORF">C9J27_20980</name>
</gene>
<dbReference type="SUPFAM" id="SSF54523">
    <property type="entry name" value="Pili subunits"/>
    <property type="match status" value="1"/>
</dbReference>
<dbReference type="AlphaFoldDB" id="A0A2T3KCT1"/>
<name>A0A2T3KCT1_9GAMM</name>
<comment type="caution">
    <text evidence="2">The sequence shown here is derived from an EMBL/GenBank/DDBJ whole genome shotgun (WGS) entry which is preliminary data.</text>
</comment>
<keyword evidence="1" id="KW-0812">Transmembrane</keyword>
<feature type="transmembrane region" description="Helical" evidence="1">
    <location>
        <begin position="6"/>
        <end position="27"/>
    </location>
</feature>
<reference evidence="2 3" key="1">
    <citation type="submission" date="2018-01" db="EMBL/GenBank/DDBJ databases">
        <title>Whole genome sequencing of Histamine producing bacteria.</title>
        <authorList>
            <person name="Butler K."/>
        </authorList>
    </citation>
    <scope>NUCLEOTIDE SEQUENCE [LARGE SCALE GENOMIC DNA]</scope>
    <source>
        <strain evidence="2 3">FS-7.2</strain>
    </source>
</reference>
<evidence type="ECO:0000313" key="2">
    <source>
        <dbReference type="EMBL" id="PSU93574.1"/>
    </source>
</evidence>
<dbReference type="PROSITE" id="PS00409">
    <property type="entry name" value="PROKAR_NTER_METHYL"/>
    <property type="match status" value="1"/>
</dbReference>
<proteinExistence type="predicted"/>
<dbReference type="Proteomes" id="UP000241426">
    <property type="component" value="Unassembled WGS sequence"/>
</dbReference>
<sequence length="149" mass="16144">MARQHGFTLIELVMVIIVLAIISVTAASRYASKSSFSAQLARDQAIAIARQIQITAMQQQRGCATLTINQQLFGCATRQNATNYLTIINDQVTITPNSIIAFNLLGQPLNAHGEPQCMTGCEIVFTANNNNDAKMCINQQGYIHAGACL</sequence>
<organism evidence="2 3">
    <name type="scientific">Photobacterium kishitanii</name>
    <dbReference type="NCBI Taxonomy" id="318456"/>
    <lineage>
        <taxon>Bacteria</taxon>
        <taxon>Pseudomonadati</taxon>
        <taxon>Pseudomonadota</taxon>
        <taxon>Gammaproteobacteria</taxon>
        <taxon>Vibrionales</taxon>
        <taxon>Vibrionaceae</taxon>
        <taxon>Photobacterium</taxon>
    </lineage>
</organism>
<accession>A0A2T3KCT1</accession>
<dbReference type="EMBL" id="PYNF01000028">
    <property type="protein sequence ID" value="PSU93574.1"/>
    <property type="molecule type" value="Genomic_DNA"/>
</dbReference>
<keyword evidence="1" id="KW-0472">Membrane</keyword>
<dbReference type="InterPro" id="IPR045584">
    <property type="entry name" value="Pilin-like"/>
</dbReference>
<dbReference type="RefSeq" id="WP_107290011.1">
    <property type="nucleotide sequence ID" value="NZ_PYNF01000028.1"/>
</dbReference>
<evidence type="ECO:0000313" key="3">
    <source>
        <dbReference type="Proteomes" id="UP000241426"/>
    </source>
</evidence>
<evidence type="ECO:0000256" key="1">
    <source>
        <dbReference type="SAM" id="Phobius"/>
    </source>
</evidence>
<protein>
    <submittedName>
        <fullName evidence="2">Prepilin-type cleavage/methylation domain-containing protein</fullName>
    </submittedName>
</protein>
<keyword evidence="1" id="KW-1133">Transmembrane helix</keyword>
<dbReference type="InterPro" id="IPR012902">
    <property type="entry name" value="N_methyl_site"/>
</dbReference>